<dbReference type="PANTHER" id="PTHR13778:SF47">
    <property type="entry name" value="LIPOPOLYSACCHARIDE 1,3-GALACTOSYLTRANSFERASE"/>
    <property type="match status" value="1"/>
</dbReference>
<keyword evidence="3" id="KW-0479">Metal-binding</keyword>
<keyword evidence="1" id="KW-0328">Glycosyltransferase</keyword>
<dbReference type="Proteomes" id="UP000322327">
    <property type="component" value="Unassembled WGS sequence"/>
</dbReference>
<evidence type="ECO:0000313" key="5">
    <source>
        <dbReference type="Proteomes" id="UP000322327"/>
    </source>
</evidence>
<dbReference type="CDD" id="cd04194">
    <property type="entry name" value="GT8_A4GalT_like"/>
    <property type="match status" value="1"/>
</dbReference>
<dbReference type="Gene3D" id="3.90.550.10">
    <property type="entry name" value="Spore Coat Polysaccharide Biosynthesis Protein SpsA, Chain A"/>
    <property type="match status" value="1"/>
</dbReference>
<proteinExistence type="predicted"/>
<dbReference type="PANTHER" id="PTHR13778">
    <property type="entry name" value="GLYCOSYLTRANSFERASE 8 DOMAIN-CONTAINING PROTEIN"/>
    <property type="match status" value="1"/>
</dbReference>
<reference evidence="4 5" key="1">
    <citation type="journal article" date="1992" name="Lakartidningen">
        <title>[Penicillin V and not amoxicillin is the first choice preparation in acute otitis].</title>
        <authorList>
            <person name="Kamme C."/>
            <person name="Lundgren K."/>
            <person name="Prellner K."/>
        </authorList>
    </citation>
    <scope>NUCLEOTIDE SEQUENCE [LARGE SCALE GENOMIC DNA]</scope>
    <source>
        <strain evidence="4 5">PC3053II</strain>
    </source>
</reference>
<evidence type="ECO:0000256" key="1">
    <source>
        <dbReference type="ARBA" id="ARBA00022676"/>
    </source>
</evidence>
<dbReference type="EMBL" id="SAYI01000002">
    <property type="protein sequence ID" value="TXJ58361.1"/>
    <property type="molecule type" value="Genomic_DNA"/>
</dbReference>
<dbReference type="GO" id="GO:0016757">
    <property type="term" value="F:glycosyltransferase activity"/>
    <property type="evidence" value="ECO:0007669"/>
    <property type="project" value="UniProtKB-KW"/>
</dbReference>
<sequence>MNIFFTVNDSYTKYLSVSMASILYNLDKKQTINFFILDGGISDENKRKLNKLKNIKDFNIEYIKIDNSRFENIVKSSQAHITNETNYRFIISSLKPELDKCLFLDADLIADEDITELYNINIDDFYMGAVADQAPLTENCWAKRLDLAKNYRYVNTGVILVNLKKWREENIEDKLFENVIKYANLLQFPDQDILNITLQDKVKNISHIYNAMPVQNYLVEKEKKEAFDNPVIIHWAGFMKPWIYSDANYSEYFWKYARMTPFYEEIIYKIYIHWATGELKKNVVKSWNIADFIFSVSENYKYKIIKIFGIKITVKKIINSIINFSHRTS</sequence>
<dbReference type="InterPro" id="IPR029044">
    <property type="entry name" value="Nucleotide-diphossugar_trans"/>
</dbReference>
<dbReference type="GO" id="GO:0046872">
    <property type="term" value="F:metal ion binding"/>
    <property type="evidence" value="ECO:0007669"/>
    <property type="project" value="UniProtKB-KW"/>
</dbReference>
<evidence type="ECO:0000256" key="2">
    <source>
        <dbReference type="ARBA" id="ARBA00022679"/>
    </source>
</evidence>
<keyword evidence="2 4" id="KW-0808">Transferase</keyword>
<evidence type="ECO:0000313" key="4">
    <source>
        <dbReference type="EMBL" id="TXJ58361.1"/>
    </source>
</evidence>
<name>A0A5C8G8U1_9SPIR</name>
<comment type="caution">
    <text evidence="4">The sequence shown here is derived from an EMBL/GenBank/DDBJ whole genome shotgun (WGS) entry which is preliminary data.</text>
</comment>
<dbReference type="AlphaFoldDB" id="A0A5C8G8U1"/>
<organism evidence="4 5">
    <name type="scientific">Brachyspira aalborgi</name>
    <dbReference type="NCBI Taxonomy" id="29522"/>
    <lineage>
        <taxon>Bacteria</taxon>
        <taxon>Pseudomonadati</taxon>
        <taxon>Spirochaetota</taxon>
        <taxon>Spirochaetia</taxon>
        <taxon>Brachyspirales</taxon>
        <taxon>Brachyspiraceae</taxon>
        <taxon>Brachyspira</taxon>
    </lineage>
</organism>
<dbReference type="InterPro" id="IPR002495">
    <property type="entry name" value="Glyco_trans_8"/>
</dbReference>
<accession>A0A5C8G8U1</accession>
<gene>
    <name evidence="4" type="ORF">EPJ76_00270</name>
</gene>
<evidence type="ECO:0000256" key="3">
    <source>
        <dbReference type="ARBA" id="ARBA00022723"/>
    </source>
</evidence>
<dbReference type="SUPFAM" id="SSF53448">
    <property type="entry name" value="Nucleotide-diphospho-sugar transferases"/>
    <property type="match status" value="1"/>
</dbReference>
<dbReference type="Pfam" id="PF01501">
    <property type="entry name" value="Glyco_transf_8"/>
    <property type="match status" value="1"/>
</dbReference>
<dbReference type="InterPro" id="IPR050748">
    <property type="entry name" value="Glycosyltrans_8_dom-fam"/>
</dbReference>
<dbReference type="RefSeq" id="WP_147530048.1">
    <property type="nucleotide sequence ID" value="NZ_SAYI01000002.1"/>
</dbReference>
<protein>
    <submittedName>
        <fullName evidence="4">Glycosyltransferase family 8 protein</fullName>
    </submittedName>
</protein>